<evidence type="ECO:0000256" key="1">
    <source>
        <dbReference type="SAM" id="MobiDB-lite"/>
    </source>
</evidence>
<name>A0AAV7RMC3_PLEWA</name>
<reference evidence="2" key="1">
    <citation type="journal article" date="2022" name="bioRxiv">
        <title>Sequencing and chromosome-scale assembly of the giantPleurodeles waltlgenome.</title>
        <authorList>
            <person name="Brown T."/>
            <person name="Elewa A."/>
            <person name="Iarovenko S."/>
            <person name="Subramanian E."/>
            <person name="Araus A.J."/>
            <person name="Petzold A."/>
            <person name="Susuki M."/>
            <person name="Suzuki K.-i.T."/>
            <person name="Hayashi T."/>
            <person name="Toyoda A."/>
            <person name="Oliveira C."/>
            <person name="Osipova E."/>
            <person name="Leigh N.D."/>
            <person name="Simon A."/>
            <person name="Yun M.H."/>
        </authorList>
    </citation>
    <scope>NUCLEOTIDE SEQUENCE</scope>
    <source>
        <strain evidence="2">20211129_DDA</strain>
        <tissue evidence="2">Liver</tissue>
    </source>
</reference>
<feature type="region of interest" description="Disordered" evidence="1">
    <location>
        <begin position="61"/>
        <end position="85"/>
    </location>
</feature>
<sequence>MNRGTKPEPWSKPQLRSGRAVEDTAKPWFPNGARLRGSGEGWGTSELSAWRALCNQRPECEHAAGREQPGGTRGTGETGSGAAWQVTAPGLDGAHWVEGVPRACRGEGPDLDSKSGPQGNTAARRRAEPVGPDRRTIGTYAQCWGREDTGSDPLDT</sequence>
<feature type="compositionally biased region" description="Basic and acidic residues" evidence="1">
    <location>
        <begin position="125"/>
        <end position="136"/>
    </location>
</feature>
<feature type="compositionally biased region" description="Basic and acidic residues" evidence="1">
    <location>
        <begin position="104"/>
        <end position="113"/>
    </location>
</feature>
<comment type="caution">
    <text evidence="2">The sequence shown here is derived from an EMBL/GenBank/DDBJ whole genome shotgun (WGS) entry which is preliminary data.</text>
</comment>
<dbReference type="Proteomes" id="UP001066276">
    <property type="component" value="Chromosome 5"/>
</dbReference>
<keyword evidence="3" id="KW-1185">Reference proteome</keyword>
<accession>A0AAV7RMC3</accession>
<evidence type="ECO:0000313" key="3">
    <source>
        <dbReference type="Proteomes" id="UP001066276"/>
    </source>
</evidence>
<proteinExistence type="predicted"/>
<protein>
    <submittedName>
        <fullName evidence="2">Uncharacterized protein</fullName>
    </submittedName>
</protein>
<dbReference type="AlphaFoldDB" id="A0AAV7RMC3"/>
<feature type="region of interest" description="Disordered" evidence="1">
    <location>
        <begin position="101"/>
        <end position="156"/>
    </location>
</feature>
<gene>
    <name evidence="2" type="ORF">NDU88_005104</name>
</gene>
<organism evidence="2 3">
    <name type="scientific">Pleurodeles waltl</name>
    <name type="common">Iberian ribbed newt</name>
    <dbReference type="NCBI Taxonomy" id="8319"/>
    <lineage>
        <taxon>Eukaryota</taxon>
        <taxon>Metazoa</taxon>
        <taxon>Chordata</taxon>
        <taxon>Craniata</taxon>
        <taxon>Vertebrata</taxon>
        <taxon>Euteleostomi</taxon>
        <taxon>Amphibia</taxon>
        <taxon>Batrachia</taxon>
        <taxon>Caudata</taxon>
        <taxon>Salamandroidea</taxon>
        <taxon>Salamandridae</taxon>
        <taxon>Pleurodelinae</taxon>
        <taxon>Pleurodeles</taxon>
    </lineage>
</organism>
<evidence type="ECO:0000313" key="2">
    <source>
        <dbReference type="EMBL" id="KAJ1152329.1"/>
    </source>
</evidence>
<feature type="region of interest" description="Disordered" evidence="1">
    <location>
        <begin position="1"/>
        <end position="42"/>
    </location>
</feature>
<dbReference type="EMBL" id="JANPWB010000009">
    <property type="protein sequence ID" value="KAJ1152329.1"/>
    <property type="molecule type" value="Genomic_DNA"/>
</dbReference>